<keyword evidence="3" id="KW-0328">Glycosyltransferase</keyword>
<evidence type="ECO:0000256" key="2">
    <source>
        <dbReference type="ARBA" id="ARBA00012588"/>
    </source>
</evidence>
<evidence type="ECO:0000256" key="4">
    <source>
        <dbReference type="ARBA" id="ARBA00022679"/>
    </source>
</evidence>
<evidence type="ECO:0000256" key="1">
    <source>
        <dbReference type="ARBA" id="ARBA00001478"/>
    </source>
</evidence>
<dbReference type="Gene3D" id="3.40.50.2000">
    <property type="entry name" value="Glycogen Phosphorylase B"/>
    <property type="match status" value="1"/>
</dbReference>
<keyword evidence="7" id="KW-1185">Reference proteome</keyword>
<dbReference type="Pfam" id="PF08323">
    <property type="entry name" value="Glyco_transf_5"/>
    <property type="match status" value="1"/>
</dbReference>
<evidence type="ECO:0000256" key="3">
    <source>
        <dbReference type="ARBA" id="ARBA00022676"/>
    </source>
</evidence>
<dbReference type="InterPro" id="IPR013534">
    <property type="entry name" value="Starch_synth_cat_dom"/>
</dbReference>
<dbReference type="EC" id="2.4.1.21" evidence="2"/>
<dbReference type="PANTHER" id="PTHR45825:SF11">
    <property type="entry name" value="ALPHA AMYLASE DOMAIN-CONTAINING PROTEIN"/>
    <property type="match status" value="1"/>
</dbReference>
<feature type="domain" description="Starch synthase catalytic" evidence="5">
    <location>
        <begin position="8"/>
        <end position="230"/>
    </location>
</feature>
<gene>
    <name evidence="6" type="ORF">DN068_15380</name>
</gene>
<dbReference type="AlphaFoldDB" id="A0A2W2A9H4"/>
<dbReference type="EMBL" id="QKTW01000020">
    <property type="protein sequence ID" value="PZF72015.1"/>
    <property type="molecule type" value="Genomic_DNA"/>
</dbReference>
<comment type="caution">
    <text evidence="6">The sequence shown here is derived from an EMBL/GenBank/DDBJ whole genome shotgun (WGS) entry which is preliminary data.</text>
</comment>
<protein>
    <recommendedName>
        <fullName evidence="2">starch synthase</fullName>
        <ecNumber evidence="2">2.4.1.21</ecNumber>
    </recommendedName>
</protein>
<dbReference type="Proteomes" id="UP000248745">
    <property type="component" value="Unassembled WGS sequence"/>
</dbReference>
<organism evidence="6 7">
    <name type="scientific">Taibaiella soli</name>
    <dbReference type="NCBI Taxonomy" id="1649169"/>
    <lineage>
        <taxon>Bacteria</taxon>
        <taxon>Pseudomonadati</taxon>
        <taxon>Bacteroidota</taxon>
        <taxon>Chitinophagia</taxon>
        <taxon>Chitinophagales</taxon>
        <taxon>Chitinophagaceae</taxon>
        <taxon>Taibaiella</taxon>
    </lineage>
</organism>
<reference evidence="6 7" key="1">
    <citation type="submission" date="2018-06" db="EMBL/GenBank/DDBJ databases">
        <title>Mucibacter soli gen. nov., sp. nov., a new member of the family Chitinophagaceae producing mucin.</title>
        <authorList>
            <person name="Kim M.-K."/>
            <person name="Park S."/>
            <person name="Kim T.-S."/>
            <person name="Joung Y."/>
            <person name="Han J.-H."/>
            <person name="Kim S.B."/>
        </authorList>
    </citation>
    <scope>NUCLEOTIDE SEQUENCE [LARGE SCALE GENOMIC DNA]</scope>
    <source>
        <strain evidence="6 7">R1-15</strain>
    </source>
</reference>
<dbReference type="RefSeq" id="WP_110999828.1">
    <property type="nucleotide sequence ID" value="NZ_QKTW01000020.1"/>
</dbReference>
<sequence length="275" mass="32058">MSADTKKRVLIVANELSPYLEFTDFAQILNKLAIKTFDAGLEVRVIMPRFGIINERRHRLHEVVRLSGINVIIDKDDYPLIIKVASLPNARLQVYFMDNDDYFKRKSVFRDDQDNFFEDNAERMIFFCKSALETVKKFGWPPHVIHCHGWMTSLIPLYLKTAYKKEPVFSYSKTIFTAQQPQFSEILNDQFTRKAMISNEIKEKDLEVFKEGTNMALTLGASKYADVVVFGEDNLDPQIVEEVKPSRYKKVLKYEDSWKEDITPLLDLYKSLTES</sequence>
<evidence type="ECO:0000259" key="5">
    <source>
        <dbReference type="Pfam" id="PF08323"/>
    </source>
</evidence>
<evidence type="ECO:0000313" key="6">
    <source>
        <dbReference type="EMBL" id="PZF72015.1"/>
    </source>
</evidence>
<name>A0A2W2A9H4_9BACT</name>
<dbReference type="SUPFAM" id="SSF53756">
    <property type="entry name" value="UDP-Glycosyltransferase/glycogen phosphorylase"/>
    <property type="match status" value="1"/>
</dbReference>
<comment type="catalytic activity">
    <reaction evidence="1">
        <text>[(1-&gt;4)-alpha-D-glucosyl](n) + ADP-alpha-D-glucose = [(1-&gt;4)-alpha-D-glucosyl](n+1) + ADP + H(+)</text>
        <dbReference type="Rhea" id="RHEA:18189"/>
        <dbReference type="Rhea" id="RHEA-COMP:9584"/>
        <dbReference type="Rhea" id="RHEA-COMP:9587"/>
        <dbReference type="ChEBI" id="CHEBI:15378"/>
        <dbReference type="ChEBI" id="CHEBI:15444"/>
        <dbReference type="ChEBI" id="CHEBI:57498"/>
        <dbReference type="ChEBI" id="CHEBI:456216"/>
        <dbReference type="EC" id="2.4.1.21"/>
    </reaction>
</comment>
<dbReference type="OrthoDB" id="9808590at2"/>
<accession>A0A2W2A9H4</accession>
<evidence type="ECO:0000313" key="7">
    <source>
        <dbReference type="Proteomes" id="UP000248745"/>
    </source>
</evidence>
<proteinExistence type="predicted"/>
<dbReference type="GO" id="GO:0009011">
    <property type="term" value="F:alpha-1,4-glucan glucosyltransferase (ADP-glucose donor) activity"/>
    <property type="evidence" value="ECO:0007669"/>
    <property type="project" value="UniProtKB-EC"/>
</dbReference>
<keyword evidence="4" id="KW-0808">Transferase</keyword>
<dbReference type="PANTHER" id="PTHR45825">
    <property type="entry name" value="GRANULE-BOUND STARCH SYNTHASE 1, CHLOROPLASTIC/AMYLOPLASTIC"/>
    <property type="match status" value="1"/>
</dbReference>